<gene>
    <name evidence="1" type="ORF">ALO68_01052</name>
</gene>
<name>A0A0P9RK35_9PSED</name>
<sequence length="39" mass="4423">MSRLIIEPACRRILARKPGSQAAMIRHLETFGELNCPSR</sequence>
<accession>A0A0P9RK35</accession>
<comment type="caution">
    <text evidence="1">The sequence shown here is derived from an EMBL/GenBank/DDBJ whole genome shotgun (WGS) entry which is preliminary data.</text>
</comment>
<evidence type="ECO:0000313" key="2">
    <source>
        <dbReference type="Proteomes" id="UP000050557"/>
    </source>
</evidence>
<organism evidence="1 2">
    <name type="scientific">Pseudomonas syringae pv. helianthi</name>
    <dbReference type="NCBI Taxonomy" id="251654"/>
    <lineage>
        <taxon>Bacteria</taxon>
        <taxon>Pseudomonadati</taxon>
        <taxon>Pseudomonadota</taxon>
        <taxon>Gammaproteobacteria</taxon>
        <taxon>Pseudomonadales</taxon>
        <taxon>Pseudomonadaceae</taxon>
        <taxon>Pseudomonas</taxon>
    </lineage>
</organism>
<dbReference type="PATRIC" id="fig|251654.3.peg.1336"/>
<dbReference type="AlphaFoldDB" id="A0A0P9RK35"/>
<evidence type="ECO:0000313" key="1">
    <source>
        <dbReference type="EMBL" id="KPX43616.1"/>
    </source>
</evidence>
<dbReference type="EMBL" id="LJQM01000169">
    <property type="protein sequence ID" value="KPX43616.1"/>
    <property type="molecule type" value="Genomic_DNA"/>
</dbReference>
<reference evidence="1 2" key="1">
    <citation type="submission" date="2015-09" db="EMBL/GenBank/DDBJ databases">
        <title>Genome announcement of multiple Pseudomonas syringae strains.</title>
        <authorList>
            <person name="Thakur S."/>
            <person name="Wang P.W."/>
            <person name="Gong Y."/>
            <person name="Weir B.S."/>
            <person name="Guttman D.S."/>
        </authorList>
    </citation>
    <scope>NUCLEOTIDE SEQUENCE [LARGE SCALE GENOMIC DNA]</scope>
    <source>
        <strain evidence="1 2">ICMP4531</strain>
    </source>
</reference>
<dbReference type="Proteomes" id="UP000050557">
    <property type="component" value="Unassembled WGS sequence"/>
</dbReference>
<protein>
    <submittedName>
        <fullName evidence="1">Uncharacterized protein</fullName>
    </submittedName>
</protein>
<proteinExistence type="predicted"/>